<feature type="domain" description="DUF397" evidence="1">
    <location>
        <begin position="7"/>
        <end position="58"/>
    </location>
</feature>
<keyword evidence="3" id="KW-1185">Reference proteome</keyword>
<dbReference type="RefSeq" id="WP_345359987.1">
    <property type="nucleotide sequence ID" value="NZ_BAABII010000004.1"/>
</dbReference>
<name>A0ABV4CJ28_9PSEU</name>
<dbReference type="InterPro" id="IPR007278">
    <property type="entry name" value="DUF397"/>
</dbReference>
<dbReference type="EMBL" id="JBGEHV010000031">
    <property type="protein sequence ID" value="MEY8041095.1"/>
    <property type="molecule type" value="Genomic_DNA"/>
</dbReference>
<organism evidence="2 3">
    <name type="scientific">Saccharopolyspora cebuensis</name>
    <dbReference type="NCBI Taxonomy" id="418759"/>
    <lineage>
        <taxon>Bacteria</taxon>
        <taxon>Bacillati</taxon>
        <taxon>Actinomycetota</taxon>
        <taxon>Actinomycetes</taxon>
        <taxon>Pseudonocardiales</taxon>
        <taxon>Pseudonocardiaceae</taxon>
        <taxon>Saccharopolyspora</taxon>
    </lineage>
</organism>
<evidence type="ECO:0000313" key="2">
    <source>
        <dbReference type="EMBL" id="MEY8041095.1"/>
    </source>
</evidence>
<proteinExistence type="predicted"/>
<comment type="caution">
    <text evidence="2">The sequence shown here is derived from an EMBL/GenBank/DDBJ whole genome shotgun (WGS) entry which is preliminary data.</text>
</comment>
<sequence>MSIQPVGWRKSTRSSQQTNCVEVGRVGEGAAVRDTKDRATGYFTTTGAQWTSFLTAIKTGRYDT</sequence>
<dbReference type="Proteomes" id="UP001564626">
    <property type="component" value="Unassembled WGS sequence"/>
</dbReference>
<accession>A0ABV4CJ28</accession>
<reference evidence="2 3" key="1">
    <citation type="submission" date="2024-08" db="EMBL/GenBank/DDBJ databases">
        <title>Genome mining of Saccharopolyspora cebuensis PGLac3 from Nigerian medicinal plant.</title>
        <authorList>
            <person name="Ezeobiora C.E."/>
            <person name="Igbokwe N.H."/>
            <person name="Amin D.H."/>
            <person name="Mendie U.E."/>
        </authorList>
    </citation>
    <scope>NUCLEOTIDE SEQUENCE [LARGE SCALE GENOMIC DNA]</scope>
    <source>
        <strain evidence="2 3">PGLac3</strain>
    </source>
</reference>
<evidence type="ECO:0000259" key="1">
    <source>
        <dbReference type="Pfam" id="PF04149"/>
    </source>
</evidence>
<gene>
    <name evidence="2" type="ORF">AB8O55_16925</name>
</gene>
<dbReference type="Pfam" id="PF04149">
    <property type="entry name" value="DUF397"/>
    <property type="match status" value="1"/>
</dbReference>
<evidence type="ECO:0000313" key="3">
    <source>
        <dbReference type="Proteomes" id="UP001564626"/>
    </source>
</evidence>
<protein>
    <submittedName>
        <fullName evidence="2">DUF397 domain-containing protein</fullName>
    </submittedName>
</protein>